<dbReference type="InterPro" id="IPR041715">
    <property type="entry name" value="HisRS-like_core"/>
</dbReference>
<feature type="binding site" evidence="12">
    <location>
        <position position="114"/>
    </location>
    <ligand>
        <name>L-histidine</name>
        <dbReference type="ChEBI" id="CHEBI:57595"/>
    </ligand>
</feature>
<feature type="binding site" evidence="12">
    <location>
        <position position="132"/>
    </location>
    <ligand>
        <name>L-histidine</name>
        <dbReference type="ChEBI" id="CHEBI:57595"/>
    </ligand>
</feature>
<dbReference type="EMBL" id="FOQE01000011">
    <property type="protein sequence ID" value="SFH67801.1"/>
    <property type="molecule type" value="Genomic_DNA"/>
</dbReference>
<evidence type="ECO:0000256" key="12">
    <source>
        <dbReference type="PIRSR" id="PIRSR001549-1"/>
    </source>
</evidence>
<dbReference type="GO" id="GO:0005737">
    <property type="term" value="C:cytoplasm"/>
    <property type="evidence" value="ECO:0007669"/>
    <property type="project" value="UniProtKB-SubCell"/>
</dbReference>
<dbReference type="OrthoDB" id="9800814at2"/>
<dbReference type="InterPro" id="IPR045864">
    <property type="entry name" value="aa-tRNA-synth_II/BPL/LPL"/>
</dbReference>
<dbReference type="PROSITE" id="PS50862">
    <property type="entry name" value="AA_TRNA_LIGASE_II"/>
    <property type="match status" value="1"/>
</dbReference>
<dbReference type="EC" id="6.1.1.21" evidence="11"/>
<dbReference type="Gene3D" id="3.40.50.800">
    <property type="entry name" value="Anticodon-binding domain"/>
    <property type="match status" value="1"/>
</dbReference>
<evidence type="ECO:0000256" key="4">
    <source>
        <dbReference type="ARBA" id="ARBA00022490"/>
    </source>
</evidence>
<dbReference type="GO" id="GO:0006427">
    <property type="term" value="P:histidyl-tRNA aminoacylation"/>
    <property type="evidence" value="ECO:0007669"/>
    <property type="project" value="UniProtKB-UniRule"/>
</dbReference>
<evidence type="ECO:0000256" key="1">
    <source>
        <dbReference type="ARBA" id="ARBA00004496"/>
    </source>
</evidence>
<evidence type="ECO:0000313" key="15">
    <source>
        <dbReference type="Proteomes" id="UP000198668"/>
    </source>
</evidence>
<evidence type="ECO:0000256" key="5">
    <source>
        <dbReference type="ARBA" id="ARBA00022598"/>
    </source>
</evidence>
<keyword evidence="5 11" id="KW-0436">Ligase</keyword>
<dbReference type="Gene3D" id="3.30.930.10">
    <property type="entry name" value="Bira Bifunctional Protein, Domain 2"/>
    <property type="match status" value="1"/>
</dbReference>
<feature type="binding site" evidence="12">
    <location>
        <position position="259"/>
    </location>
    <ligand>
        <name>L-histidine</name>
        <dbReference type="ChEBI" id="CHEBI:57595"/>
    </ligand>
</feature>
<organism evidence="14 15">
    <name type="scientific">Pisciglobus halotolerans</name>
    <dbReference type="NCBI Taxonomy" id="745365"/>
    <lineage>
        <taxon>Bacteria</taxon>
        <taxon>Bacillati</taxon>
        <taxon>Bacillota</taxon>
        <taxon>Bacilli</taxon>
        <taxon>Lactobacillales</taxon>
        <taxon>Carnobacteriaceae</taxon>
    </lineage>
</organism>
<evidence type="ECO:0000256" key="9">
    <source>
        <dbReference type="ARBA" id="ARBA00023146"/>
    </source>
</evidence>
<dbReference type="NCBIfam" id="TIGR00442">
    <property type="entry name" value="hisS"/>
    <property type="match status" value="1"/>
</dbReference>
<dbReference type="PANTHER" id="PTHR43707">
    <property type="entry name" value="HISTIDYL-TRNA SYNTHETASE"/>
    <property type="match status" value="1"/>
</dbReference>
<dbReference type="InterPro" id="IPR004516">
    <property type="entry name" value="HisRS/HisZ"/>
</dbReference>
<evidence type="ECO:0000256" key="11">
    <source>
        <dbReference type="HAMAP-Rule" id="MF_00127"/>
    </source>
</evidence>
<dbReference type="CDD" id="cd00859">
    <property type="entry name" value="HisRS_anticodon"/>
    <property type="match status" value="1"/>
</dbReference>
<dbReference type="HAMAP" id="MF_00127">
    <property type="entry name" value="His_tRNA_synth"/>
    <property type="match status" value="1"/>
</dbReference>
<comment type="catalytic activity">
    <reaction evidence="10 11">
        <text>tRNA(His) + L-histidine + ATP = L-histidyl-tRNA(His) + AMP + diphosphate + H(+)</text>
        <dbReference type="Rhea" id="RHEA:17313"/>
        <dbReference type="Rhea" id="RHEA-COMP:9665"/>
        <dbReference type="Rhea" id="RHEA-COMP:9689"/>
        <dbReference type="ChEBI" id="CHEBI:15378"/>
        <dbReference type="ChEBI" id="CHEBI:30616"/>
        <dbReference type="ChEBI" id="CHEBI:33019"/>
        <dbReference type="ChEBI" id="CHEBI:57595"/>
        <dbReference type="ChEBI" id="CHEBI:78442"/>
        <dbReference type="ChEBI" id="CHEBI:78527"/>
        <dbReference type="ChEBI" id="CHEBI:456215"/>
        <dbReference type="EC" id="6.1.1.21"/>
    </reaction>
</comment>
<dbReference type="SUPFAM" id="SSF52954">
    <property type="entry name" value="Class II aaRS ABD-related"/>
    <property type="match status" value="1"/>
</dbReference>
<keyword evidence="8 11" id="KW-0648">Protein biosynthesis</keyword>
<keyword evidence="7 11" id="KW-0067">ATP-binding</keyword>
<feature type="binding site" evidence="12">
    <location>
        <position position="128"/>
    </location>
    <ligand>
        <name>L-histidine</name>
        <dbReference type="ChEBI" id="CHEBI:57595"/>
    </ligand>
</feature>
<dbReference type="GO" id="GO:0004821">
    <property type="term" value="F:histidine-tRNA ligase activity"/>
    <property type="evidence" value="ECO:0007669"/>
    <property type="project" value="UniProtKB-UniRule"/>
</dbReference>
<dbReference type="FunFam" id="3.30.930.10:FF:000005">
    <property type="entry name" value="Histidine--tRNA ligase"/>
    <property type="match status" value="1"/>
</dbReference>
<reference evidence="14 15" key="1">
    <citation type="submission" date="2016-10" db="EMBL/GenBank/DDBJ databases">
        <authorList>
            <person name="de Groot N.N."/>
        </authorList>
    </citation>
    <scope>NUCLEOTIDE SEQUENCE [LARGE SCALE GENOMIC DNA]</scope>
    <source>
        <strain evidence="14 15">DSM 27630</strain>
    </source>
</reference>
<keyword evidence="4 11" id="KW-0963">Cytoplasm</keyword>
<evidence type="ECO:0000313" key="14">
    <source>
        <dbReference type="EMBL" id="SFH67801.1"/>
    </source>
</evidence>
<dbReference type="AlphaFoldDB" id="A0A1I3C1E6"/>
<accession>A0A1I3C1E6</accession>
<keyword evidence="9 11" id="KW-0030">Aminoacyl-tRNA synthetase</keyword>
<feature type="binding site" evidence="12">
    <location>
        <begin position="81"/>
        <end position="83"/>
    </location>
    <ligand>
        <name>L-histidine</name>
        <dbReference type="ChEBI" id="CHEBI:57595"/>
    </ligand>
</feature>
<keyword evidence="15" id="KW-1185">Reference proteome</keyword>
<feature type="binding site" evidence="12">
    <location>
        <begin position="263"/>
        <end position="264"/>
    </location>
    <ligand>
        <name>L-histidine</name>
        <dbReference type="ChEBI" id="CHEBI:57595"/>
    </ligand>
</feature>
<comment type="similarity">
    <text evidence="2 11">Belongs to the class-II aminoacyl-tRNA synthetase family.</text>
</comment>
<dbReference type="InterPro" id="IPR036621">
    <property type="entry name" value="Anticodon-bd_dom_sf"/>
</dbReference>
<evidence type="ECO:0000256" key="7">
    <source>
        <dbReference type="ARBA" id="ARBA00022840"/>
    </source>
</evidence>
<protein>
    <recommendedName>
        <fullName evidence="11">Histidine--tRNA ligase</fullName>
        <ecNumber evidence="11">6.1.1.21</ecNumber>
    </recommendedName>
    <alternativeName>
        <fullName evidence="11">Histidyl-tRNA synthetase</fullName>
        <shortName evidence="11">HisRS</shortName>
    </alternativeName>
</protein>
<evidence type="ECO:0000259" key="13">
    <source>
        <dbReference type="PROSITE" id="PS50862"/>
    </source>
</evidence>
<dbReference type="Pfam" id="PF13393">
    <property type="entry name" value="tRNA-synt_His"/>
    <property type="match status" value="1"/>
</dbReference>
<dbReference type="Proteomes" id="UP000198668">
    <property type="component" value="Unassembled WGS sequence"/>
</dbReference>
<dbReference type="InterPro" id="IPR004154">
    <property type="entry name" value="Anticodon-bd"/>
</dbReference>
<gene>
    <name evidence="11" type="primary">hisS</name>
    <name evidence="14" type="ORF">SAMN04489868_11151</name>
</gene>
<evidence type="ECO:0000256" key="2">
    <source>
        <dbReference type="ARBA" id="ARBA00008226"/>
    </source>
</evidence>
<evidence type="ECO:0000256" key="10">
    <source>
        <dbReference type="ARBA" id="ARBA00047639"/>
    </source>
</evidence>
<comment type="subunit">
    <text evidence="3 11">Homodimer.</text>
</comment>
<dbReference type="InterPro" id="IPR015807">
    <property type="entry name" value="His-tRNA-ligase"/>
</dbReference>
<dbReference type="CDD" id="cd00773">
    <property type="entry name" value="HisRS-like_core"/>
    <property type="match status" value="1"/>
</dbReference>
<dbReference type="GO" id="GO:0016740">
    <property type="term" value="F:transferase activity"/>
    <property type="evidence" value="ECO:0007669"/>
    <property type="project" value="UniProtKB-ARBA"/>
</dbReference>
<evidence type="ECO:0000256" key="6">
    <source>
        <dbReference type="ARBA" id="ARBA00022741"/>
    </source>
</evidence>
<comment type="subcellular location">
    <subcellularLocation>
        <location evidence="1 11">Cytoplasm</location>
    </subcellularLocation>
</comment>
<proteinExistence type="inferred from homology"/>
<dbReference type="GO" id="GO:0005524">
    <property type="term" value="F:ATP binding"/>
    <property type="evidence" value="ECO:0007669"/>
    <property type="project" value="UniProtKB-UniRule"/>
</dbReference>
<dbReference type="PANTHER" id="PTHR43707:SF1">
    <property type="entry name" value="HISTIDINE--TRNA LIGASE, MITOCHONDRIAL-RELATED"/>
    <property type="match status" value="1"/>
</dbReference>
<dbReference type="Pfam" id="PF03129">
    <property type="entry name" value="HGTP_anticodon"/>
    <property type="match status" value="1"/>
</dbReference>
<keyword evidence="6 11" id="KW-0547">Nucleotide-binding</keyword>
<evidence type="ECO:0000256" key="8">
    <source>
        <dbReference type="ARBA" id="ARBA00022917"/>
    </source>
</evidence>
<dbReference type="GO" id="GO:0140096">
    <property type="term" value="F:catalytic activity, acting on a protein"/>
    <property type="evidence" value="ECO:0007669"/>
    <property type="project" value="UniProtKB-ARBA"/>
</dbReference>
<sequence>MAFQRPKGTADILPIDSAKWQYVEEIARVVFSDYQFKEIRTPIFENYDLFSRSVGETSDIVSKEMYDFYDKGERHMALRPEGTAPIVRAYVENKLYGPEHTKPFKVFYAEPMFRYERPQGGRMREFHQIGVEVFGSSNPATDVETMALAMDFFNELGLSNLTLVINSLGDTQSRNAYREALISYLEPQVEALSEDSQTRLYKNPLRVLDSKDKKDQAIIKDAPSILDYLSESSRKHFETVKEMLDALHISYTIDSNMVRGLDYYNDTIFEIMTEEKAFGSITTICAGGRYNGLVEEVGGPETPAFGFGLGVERLLLTLEAQQIEFPEEDTLDVYVVGIGEETNLETLKIVQAIRSSGLSAERDYLNRKPKAQFKTAAKLKAKVVLTLGEEELKNKEINFKVMKTGKESKVSLQDLYEDDFERIFNLKISDMTAFNEFFKKDE</sequence>
<dbReference type="InterPro" id="IPR033656">
    <property type="entry name" value="HisRS_anticodon"/>
</dbReference>
<evidence type="ECO:0000256" key="3">
    <source>
        <dbReference type="ARBA" id="ARBA00011738"/>
    </source>
</evidence>
<name>A0A1I3C1E6_9LACT</name>
<dbReference type="SUPFAM" id="SSF55681">
    <property type="entry name" value="Class II aaRS and biotin synthetases"/>
    <property type="match status" value="1"/>
</dbReference>
<dbReference type="RefSeq" id="WP_092092042.1">
    <property type="nucleotide sequence ID" value="NZ_FOQE01000011.1"/>
</dbReference>
<feature type="domain" description="Aminoacyl-transfer RNA synthetases class-II family profile" evidence="13">
    <location>
        <begin position="23"/>
        <end position="326"/>
    </location>
</feature>
<dbReference type="PIRSF" id="PIRSF001549">
    <property type="entry name" value="His-tRNA_synth"/>
    <property type="match status" value="1"/>
</dbReference>
<dbReference type="InterPro" id="IPR006195">
    <property type="entry name" value="aa-tRNA-synth_II"/>
</dbReference>